<evidence type="ECO:0000313" key="2">
    <source>
        <dbReference type="Proteomes" id="UP000198931"/>
    </source>
</evidence>
<dbReference type="RefSeq" id="WP_177205464.1">
    <property type="nucleotide sequence ID" value="NZ_FOQT01000004.1"/>
</dbReference>
<proteinExistence type="predicted"/>
<dbReference type="AlphaFoldDB" id="A0A1I3HZ79"/>
<sequence>MKLVSEDYMNLDGEIIQKIAQDGKQFTRKENNTFKKEGKVWRLQNKVNGSGFVDYIDIYK</sequence>
<dbReference type="EMBL" id="FOQT01000004">
    <property type="protein sequence ID" value="SFI40889.1"/>
    <property type="molecule type" value="Genomic_DNA"/>
</dbReference>
<accession>A0A1I3HZ79</accession>
<evidence type="ECO:0000313" key="1">
    <source>
        <dbReference type="EMBL" id="SFI40889.1"/>
    </source>
</evidence>
<reference evidence="1 2" key="1">
    <citation type="submission" date="2016-10" db="EMBL/GenBank/DDBJ databases">
        <authorList>
            <person name="de Groot N.N."/>
        </authorList>
    </citation>
    <scope>NUCLEOTIDE SEQUENCE [LARGE SCALE GENOMIC DNA]</scope>
    <source>
        <strain evidence="1 2">DSM 26000</strain>
    </source>
</reference>
<protein>
    <submittedName>
        <fullName evidence="1">Uncharacterized protein</fullName>
    </submittedName>
</protein>
<gene>
    <name evidence="1" type="ORF">SAMN05443292_2467</name>
</gene>
<organism evidence="1 2">
    <name type="scientific">Halpernia frigidisoli</name>
    <dbReference type="NCBI Taxonomy" id="1125876"/>
    <lineage>
        <taxon>Bacteria</taxon>
        <taxon>Pseudomonadati</taxon>
        <taxon>Bacteroidota</taxon>
        <taxon>Flavobacteriia</taxon>
        <taxon>Flavobacteriales</taxon>
        <taxon>Weeksellaceae</taxon>
        <taxon>Chryseobacterium group</taxon>
        <taxon>Halpernia</taxon>
    </lineage>
</organism>
<keyword evidence="2" id="KW-1185">Reference proteome</keyword>
<name>A0A1I3HZ79_9FLAO</name>
<dbReference type="Proteomes" id="UP000198931">
    <property type="component" value="Unassembled WGS sequence"/>
</dbReference>